<evidence type="ECO:0000313" key="1">
    <source>
        <dbReference type="EMBL" id="KAG0578799.1"/>
    </source>
</evidence>
<gene>
    <name evidence="1" type="ORF">KC19_4G050400</name>
</gene>
<proteinExistence type="predicted"/>
<sequence length="124" mass="14296">MPLFWWHVRMAKMLSTATDGLITSKINSTQKLCNANATVSTSEKVQFNNVQRIKILLRQWGRIPGRNTSLQLRCETWMLIKNTHLDSKLQNQGKDHNCCLLGNSKGTGRIQSRKPCIYNDFWNC</sequence>
<protein>
    <submittedName>
        <fullName evidence="1">Uncharacterized protein</fullName>
    </submittedName>
</protein>
<dbReference type="EMBL" id="CM026424">
    <property type="protein sequence ID" value="KAG0578799.1"/>
    <property type="molecule type" value="Genomic_DNA"/>
</dbReference>
<reference evidence="1" key="1">
    <citation type="submission" date="2020-06" db="EMBL/GenBank/DDBJ databases">
        <title>WGS assembly of Ceratodon purpureus strain R40.</title>
        <authorList>
            <person name="Carey S.B."/>
            <person name="Jenkins J."/>
            <person name="Shu S."/>
            <person name="Lovell J.T."/>
            <person name="Sreedasyam A."/>
            <person name="Maumus F."/>
            <person name="Tiley G.P."/>
            <person name="Fernandez-Pozo N."/>
            <person name="Barry K."/>
            <person name="Chen C."/>
            <person name="Wang M."/>
            <person name="Lipzen A."/>
            <person name="Daum C."/>
            <person name="Saski C.A."/>
            <person name="Payton A.C."/>
            <person name="Mcbreen J.C."/>
            <person name="Conrad R.E."/>
            <person name="Kollar L.M."/>
            <person name="Olsson S."/>
            <person name="Huttunen S."/>
            <person name="Landis J.B."/>
            <person name="Wickett N.J."/>
            <person name="Johnson M.G."/>
            <person name="Rensing S.A."/>
            <person name="Grimwood J."/>
            <person name="Schmutz J."/>
            <person name="Mcdaniel S.F."/>
        </authorList>
    </citation>
    <scope>NUCLEOTIDE SEQUENCE</scope>
    <source>
        <strain evidence="1">R40</strain>
    </source>
</reference>
<name>A0A8T0I767_CERPU</name>
<dbReference type="AlphaFoldDB" id="A0A8T0I767"/>
<keyword evidence="2" id="KW-1185">Reference proteome</keyword>
<dbReference type="Proteomes" id="UP000822688">
    <property type="component" value="Chromosome 4"/>
</dbReference>
<comment type="caution">
    <text evidence="1">The sequence shown here is derived from an EMBL/GenBank/DDBJ whole genome shotgun (WGS) entry which is preliminary data.</text>
</comment>
<evidence type="ECO:0000313" key="2">
    <source>
        <dbReference type="Proteomes" id="UP000822688"/>
    </source>
</evidence>
<organism evidence="1 2">
    <name type="scientific">Ceratodon purpureus</name>
    <name type="common">Fire moss</name>
    <name type="synonym">Dicranum purpureum</name>
    <dbReference type="NCBI Taxonomy" id="3225"/>
    <lineage>
        <taxon>Eukaryota</taxon>
        <taxon>Viridiplantae</taxon>
        <taxon>Streptophyta</taxon>
        <taxon>Embryophyta</taxon>
        <taxon>Bryophyta</taxon>
        <taxon>Bryophytina</taxon>
        <taxon>Bryopsida</taxon>
        <taxon>Dicranidae</taxon>
        <taxon>Pseudoditrichales</taxon>
        <taxon>Ditrichaceae</taxon>
        <taxon>Ceratodon</taxon>
    </lineage>
</organism>
<accession>A0A8T0I767</accession>